<dbReference type="EMBL" id="CP147711">
    <property type="protein sequence ID" value="WXC78785.1"/>
    <property type="molecule type" value="Genomic_DNA"/>
</dbReference>
<dbReference type="AlphaFoldDB" id="A0A974A5X7"/>
<keyword evidence="3" id="KW-1185">Reference proteome</keyword>
<name>A0A974A5X7_9BRAD</name>
<evidence type="ECO:0000313" key="2">
    <source>
        <dbReference type="EMBL" id="WXC78785.1"/>
    </source>
</evidence>
<gene>
    <name evidence="1" type="ORF">HAP48_039440</name>
    <name evidence="2" type="ORF">WDK88_36330</name>
</gene>
<evidence type="ECO:0000313" key="3">
    <source>
        <dbReference type="Proteomes" id="UP001432046"/>
    </source>
</evidence>
<accession>A0A974A5X7</accession>
<protein>
    <recommendedName>
        <fullName evidence="4">IrrE N-terminal-like domain-containing protein</fullName>
    </recommendedName>
</protein>
<proteinExistence type="predicted"/>
<evidence type="ECO:0000313" key="1">
    <source>
        <dbReference type="EMBL" id="NVI48824.1"/>
    </source>
</evidence>
<evidence type="ECO:0008006" key="4">
    <source>
        <dbReference type="Google" id="ProtNLM"/>
    </source>
</evidence>
<dbReference type="EMBL" id="JAAOLE020000001">
    <property type="protein sequence ID" value="NVI48824.1"/>
    <property type="molecule type" value="Genomic_DNA"/>
</dbReference>
<reference evidence="1" key="1">
    <citation type="submission" date="2020-06" db="EMBL/GenBank/DDBJ databases">
        <title>Whole Genome Sequence of Bradyrhizobium sp. Strain 1S1.</title>
        <authorList>
            <person name="Bromfield E.S.P."/>
            <person name="Cloutier S."/>
        </authorList>
    </citation>
    <scope>NUCLEOTIDE SEQUENCE [LARGE SCALE GENOMIC DNA]</scope>
    <source>
        <strain evidence="1">1S1</strain>
    </source>
</reference>
<dbReference type="RefSeq" id="WP_166214092.1">
    <property type="nucleotide sequence ID" value="NZ_CP088285.1"/>
</dbReference>
<reference evidence="2" key="2">
    <citation type="journal article" date="2021" name="Int. J. Syst. Evol. Microbiol.">
        <title>Bradyrhizobium septentrionale sp. nov. (sv. septentrionale) and Bradyrhizobium quebecense sp. nov. (sv. septentrionale) associated with legumes native to Canada possess rearranged symbiosis genes and numerous insertion sequences.</title>
        <authorList>
            <person name="Bromfield E.S.P."/>
            <person name="Cloutier S."/>
        </authorList>
    </citation>
    <scope>NUCLEOTIDE SEQUENCE</scope>
    <source>
        <strain evidence="2">5S5</strain>
    </source>
</reference>
<organism evidence="1">
    <name type="scientific">Bradyrhizobium septentrionale</name>
    <dbReference type="NCBI Taxonomy" id="1404411"/>
    <lineage>
        <taxon>Bacteria</taxon>
        <taxon>Pseudomonadati</taxon>
        <taxon>Pseudomonadota</taxon>
        <taxon>Alphaproteobacteria</taxon>
        <taxon>Hyphomicrobiales</taxon>
        <taxon>Nitrobacteraceae</taxon>
        <taxon>Bradyrhizobium</taxon>
    </lineage>
</organism>
<dbReference type="Proteomes" id="UP001432046">
    <property type="component" value="Chromosome"/>
</dbReference>
<sequence length="160" mass="17692">MFANPLTERLADFICGIGIDVRPARLPDATFLPGLRISDGVIFVDEEKLAHPGDLLHEAGHLAVTDPSMRNTPELATPSDGDEIAAIAWSYAAAKHLDIDPAIVFHEHGYRGSSKALVADFDTERTFGQPLLQYYGMTFEKRQAAENGVPPFPFMVRWLR</sequence>
<reference evidence="2" key="3">
    <citation type="submission" date="2024-03" db="EMBL/GenBank/DDBJ databases">
        <authorList>
            <person name="Bromfield E.S.P."/>
            <person name="Cloutier S."/>
        </authorList>
    </citation>
    <scope>NUCLEOTIDE SEQUENCE</scope>
    <source>
        <strain evidence="2">5S5</strain>
    </source>
</reference>